<keyword evidence="3" id="KW-1185">Reference proteome</keyword>
<keyword evidence="1" id="KW-0677">Repeat</keyword>
<dbReference type="GO" id="GO:0003723">
    <property type="term" value="F:RNA binding"/>
    <property type="evidence" value="ECO:0007669"/>
    <property type="project" value="InterPro"/>
</dbReference>
<feature type="repeat" description="PPR" evidence="2">
    <location>
        <begin position="233"/>
        <end position="268"/>
    </location>
</feature>
<dbReference type="InterPro" id="IPR011990">
    <property type="entry name" value="TPR-like_helical_dom_sf"/>
</dbReference>
<dbReference type="FunFam" id="1.25.40.10:FF:000090">
    <property type="entry name" value="Pentatricopeptide repeat-containing protein, chloroplastic"/>
    <property type="match status" value="1"/>
</dbReference>
<sequence>MKNGRLLVRPLSSLIGSNSSPFPQKQIHHPISLQNSTFLASILQHYINSSSPSHGRTIHAQILKAGLRHNTNVSIKLLILHMKCGSLAHARNVFDGMPAPTLSAYNFIIAGYFKGGLAKESLKLVRKLAFSGGKPDGFTLSMVLKLSATLVSLNLVRQVHTHIIKLICESDDVLIAALIDSYVKNGKVGYARVVFDELSERNLVCSTALIVGYMNKGSFREAEDIFDSLREKDTVVFNAMIEGYSKTMDTAENSLEVYKTMQQLSFQPTISTFVSIIGACSLLSALEFGRQVHCQTIKIDLFSHVKSGSALIDMYSKCGRIEDARNVFDHMPEKNVFSWTSMIDGYGKNGIPCKALELFNEMRRTLSVKPNYATFLSALSACGHAGLVSSGQEIFESMERDYSLMPRMEHYACMVDLLGRSGNLHEAYSFIKRIPERPSSDVWAALLGASRLHGDLDMADIAAKEVFELSKDGRPGAYVALSNTFAAAGKWEGVCQVRELMKEKGVSKDTGRSWVGTDKGLCGFHVGEPI</sequence>
<accession>A0A6I9RJU3</accession>
<feature type="repeat" description="PPR" evidence="2">
    <location>
        <begin position="304"/>
        <end position="334"/>
    </location>
</feature>
<dbReference type="Pfam" id="PF13812">
    <property type="entry name" value="PPR_3"/>
    <property type="match status" value="1"/>
</dbReference>
<dbReference type="RefSeq" id="XP_010927941.1">
    <property type="nucleotide sequence ID" value="XM_010929639.3"/>
</dbReference>
<dbReference type="InterPro" id="IPR046848">
    <property type="entry name" value="E_motif"/>
</dbReference>
<reference evidence="4" key="1">
    <citation type="submission" date="2025-08" db="UniProtKB">
        <authorList>
            <consortium name="RefSeq"/>
        </authorList>
    </citation>
    <scope>IDENTIFICATION</scope>
</reference>
<dbReference type="Proteomes" id="UP000504607">
    <property type="component" value="Chromosome 1"/>
</dbReference>
<proteinExistence type="predicted"/>
<dbReference type="InterPro" id="IPR046960">
    <property type="entry name" value="PPR_At4g14850-like_plant"/>
</dbReference>
<gene>
    <name evidence="4" type="primary">LOC105049864</name>
</gene>
<dbReference type="AlphaFoldDB" id="A0A6I9RJU3"/>
<dbReference type="GO" id="GO:0009451">
    <property type="term" value="P:RNA modification"/>
    <property type="evidence" value="ECO:0007669"/>
    <property type="project" value="InterPro"/>
</dbReference>
<evidence type="ECO:0000313" key="4">
    <source>
        <dbReference type="RefSeq" id="XP_010927941.1"/>
    </source>
</evidence>
<dbReference type="PANTHER" id="PTHR47926">
    <property type="entry name" value="PENTATRICOPEPTIDE REPEAT-CONTAINING PROTEIN"/>
    <property type="match status" value="1"/>
</dbReference>
<dbReference type="FunCoup" id="A0A6I9RJU3">
    <property type="interactions" value="1407"/>
</dbReference>
<protein>
    <submittedName>
        <fullName evidence="4">Pentatricopeptide repeat-containing protein At1g28690, mitochondrial</fullName>
    </submittedName>
</protein>
<evidence type="ECO:0000256" key="1">
    <source>
        <dbReference type="ARBA" id="ARBA00022737"/>
    </source>
</evidence>
<evidence type="ECO:0000313" key="3">
    <source>
        <dbReference type="Proteomes" id="UP000504607"/>
    </source>
</evidence>
<dbReference type="PROSITE" id="PS51375">
    <property type="entry name" value="PPR"/>
    <property type="match status" value="4"/>
</dbReference>
<dbReference type="GeneID" id="105049864"/>
<dbReference type="NCBIfam" id="TIGR00756">
    <property type="entry name" value="PPR"/>
    <property type="match status" value="3"/>
</dbReference>
<dbReference type="RefSeq" id="XP_073108482.1">
    <property type="nucleotide sequence ID" value="XM_073252381.1"/>
</dbReference>
<dbReference type="InParanoid" id="A0A6I9RJU3"/>
<dbReference type="Pfam" id="PF01535">
    <property type="entry name" value="PPR"/>
    <property type="match status" value="4"/>
</dbReference>
<evidence type="ECO:0000256" key="2">
    <source>
        <dbReference type="PROSITE-ProRule" id="PRU00708"/>
    </source>
</evidence>
<dbReference type="Gene3D" id="1.25.40.10">
    <property type="entry name" value="Tetratricopeptide repeat domain"/>
    <property type="match status" value="4"/>
</dbReference>
<feature type="repeat" description="PPR" evidence="2">
    <location>
        <begin position="335"/>
        <end position="365"/>
    </location>
</feature>
<dbReference type="PANTHER" id="PTHR47926:SF535">
    <property type="entry name" value="PENTACOTRIPEPTIDE-REPEAT REGION OF PRORP DOMAIN-CONTAINING PROTEIN"/>
    <property type="match status" value="1"/>
</dbReference>
<dbReference type="Pfam" id="PF20431">
    <property type="entry name" value="E_motif"/>
    <property type="match status" value="1"/>
</dbReference>
<organism evidence="3 4">
    <name type="scientific">Elaeis guineensis var. tenera</name>
    <name type="common">Oil palm</name>
    <dbReference type="NCBI Taxonomy" id="51953"/>
    <lineage>
        <taxon>Eukaryota</taxon>
        <taxon>Viridiplantae</taxon>
        <taxon>Streptophyta</taxon>
        <taxon>Embryophyta</taxon>
        <taxon>Tracheophyta</taxon>
        <taxon>Spermatophyta</taxon>
        <taxon>Magnoliopsida</taxon>
        <taxon>Liliopsida</taxon>
        <taxon>Arecaceae</taxon>
        <taxon>Arecoideae</taxon>
        <taxon>Cocoseae</taxon>
        <taxon>Elaeidinae</taxon>
        <taxon>Elaeis</taxon>
    </lineage>
</organism>
<dbReference type="OrthoDB" id="185373at2759"/>
<name>A0A6I9RJU3_ELAGV</name>
<feature type="repeat" description="PPR" evidence="2">
    <location>
        <begin position="101"/>
        <end position="135"/>
    </location>
</feature>
<dbReference type="Pfam" id="PF13041">
    <property type="entry name" value="PPR_2"/>
    <property type="match status" value="1"/>
</dbReference>
<dbReference type="InterPro" id="IPR002885">
    <property type="entry name" value="PPR_rpt"/>
</dbReference>